<keyword evidence="3" id="KW-0436">Ligase</keyword>
<dbReference type="GO" id="GO:0032543">
    <property type="term" value="P:mitochondrial translation"/>
    <property type="evidence" value="ECO:0007669"/>
    <property type="project" value="TreeGrafter"/>
</dbReference>
<evidence type="ECO:0000256" key="2">
    <source>
        <dbReference type="ARBA" id="ARBA00013164"/>
    </source>
</evidence>
<protein>
    <recommendedName>
        <fullName evidence="2">leucine--tRNA ligase</fullName>
        <ecNumber evidence="2">6.1.1.4</ecNumber>
    </recommendedName>
</protein>
<dbReference type="EMBL" id="OE179817">
    <property type="protein sequence ID" value="CAD7569835.1"/>
    <property type="molecule type" value="Genomic_DNA"/>
</dbReference>
<dbReference type="Pfam" id="PF00133">
    <property type="entry name" value="tRNA-synt_1"/>
    <property type="match status" value="1"/>
</dbReference>
<dbReference type="InterPro" id="IPR002300">
    <property type="entry name" value="aa-tRNA-synth_Ia"/>
</dbReference>
<organism evidence="9">
    <name type="scientific">Timema californicum</name>
    <name type="common">California timema</name>
    <name type="synonym">Walking stick</name>
    <dbReference type="NCBI Taxonomy" id="61474"/>
    <lineage>
        <taxon>Eukaryota</taxon>
        <taxon>Metazoa</taxon>
        <taxon>Ecdysozoa</taxon>
        <taxon>Arthropoda</taxon>
        <taxon>Hexapoda</taxon>
        <taxon>Insecta</taxon>
        <taxon>Pterygota</taxon>
        <taxon>Neoptera</taxon>
        <taxon>Polyneoptera</taxon>
        <taxon>Phasmatodea</taxon>
        <taxon>Timematodea</taxon>
        <taxon>Timematoidea</taxon>
        <taxon>Timematidae</taxon>
        <taxon>Timema</taxon>
    </lineage>
</organism>
<proteinExistence type="inferred from homology"/>
<dbReference type="GO" id="GO:0004823">
    <property type="term" value="F:leucine-tRNA ligase activity"/>
    <property type="evidence" value="ECO:0007669"/>
    <property type="project" value="UniProtKB-EC"/>
</dbReference>
<evidence type="ECO:0000259" key="8">
    <source>
        <dbReference type="Pfam" id="PF00133"/>
    </source>
</evidence>
<keyword evidence="5" id="KW-0067">ATP-binding</keyword>
<evidence type="ECO:0000256" key="4">
    <source>
        <dbReference type="ARBA" id="ARBA00022741"/>
    </source>
</evidence>
<dbReference type="PANTHER" id="PTHR43740:SF2">
    <property type="entry name" value="LEUCINE--TRNA LIGASE, MITOCHONDRIAL"/>
    <property type="match status" value="1"/>
</dbReference>
<sequence>MSKSKHNGVDPDDMLKDYGIDTTRLLILADVSPTSHRHWTVDKVIAPEVIAPEVIAPEVVVPELIAPEVVM</sequence>
<dbReference type="Gene3D" id="1.10.730.10">
    <property type="entry name" value="Isoleucyl-tRNA Synthetase, Domain 1"/>
    <property type="match status" value="1"/>
</dbReference>
<dbReference type="GO" id="GO:0005524">
    <property type="term" value="F:ATP binding"/>
    <property type="evidence" value="ECO:0007669"/>
    <property type="project" value="UniProtKB-KW"/>
</dbReference>
<dbReference type="GO" id="GO:0006429">
    <property type="term" value="P:leucyl-tRNA aminoacylation"/>
    <property type="evidence" value="ECO:0007669"/>
    <property type="project" value="InterPro"/>
</dbReference>
<reference evidence="9" key="1">
    <citation type="submission" date="2020-11" db="EMBL/GenBank/DDBJ databases">
        <authorList>
            <person name="Tran Van P."/>
        </authorList>
    </citation>
    <scope>NUCLEOTIDE SEQUENCE</scope>
</reference>
<dbReference type="InterPro" id="IPR002302">
    <property type="entry name" value="Leu-tRNA-ligase"/>
</dbReference>
<evidence type="ECO:0000256" key="7">
    <source>
        <dbReference type="ARBA" id="ARBA00023146"/>
    </source>
</evidence>
<evidence type="ECO:0000256" key="1">
    <source>
        <dbReference type="ARBA" id="ARBA00005594"/>
    </source>
</evidence>
<dbReference type="PANTHER" id="PTHR43740">
    <property type="entry name" value="LEUCYL-TRNA SYNTHETASE"/>
    <property type="match status" value="1"/>
</dbReference>
<evidence type="ECO:0000256" key="6">
    <source>
        <dbReference type="ARBA" id="ARBA00022917"/>
    </source>
</evidence>
<feature type="domain" description="Aminoacyl-tRNA synthetase class Ia" evidence="8">
    <location>
        <begin position="1"/>
        <end position="30"/>
    </location>
</feature>
<accession>A0A7R9IZS2</accession>
<name>A0A7R9IZS2_TIMCA</name>
<dbReference type="SUPFAM" id="SSF52374">
    <property type="entry name" value="Nucleotidylyl transferase"/>
    <property type="match status" value="1"/>
</dbReference>
<dbReference type="GO" id="GO:0005739">
    <property type="term" value="C:mitochondrion"/>
    <property type="evidence" value="ECO:0007669"/>
    <property type="project" value="TreeGrafter"/>
</dbReference>
<evidence type="ECO:0000256" key="5">
    <source>
        <dbReference type="ARBA" id="ARBA00022840"/>
    </source>
</evidence>
<comment type="similarity">
    <text evidence="1">Belongs to the class-I aminoacyl-tRNA synthetase family.</text>
</comment>
<dbReference type="AlphaFoldDB" id="A0A7R9IZS2"/>
<dbReference type="EC" id="6.1.1.4" evidence="2"/>
<keyword evidence="4" id="KW-0547">Nucleotide-binding</keyword>
<keyword evidence="7" id="KW-0030">Aminoacyl-tRNA synthetase</keyword>
<keyword evidence="6" id="KW-0648">Protein biosynthesis</keyword>
<evidence type="ECO:0000256" key="3">
    <source>
        <dbReference type="ARBA" id="ARBA00022598"/>
    </source>
</evidence>
<gene>
    <name evidence="9" type="ORF">TCMB3V08_LOCUS2558</name>
</gene>
<evidence type="ECO:0000313" key="9">
    <source>
        <dbReference type="EMBL" id="CAD7569835.1"/>
    </source>
</evidence>